<dbReference type="InterPro" id="IPR052336">
    <property type="entry name" value="MlaD_Phospholipid_Transporter"/>
</dbReference>
<dbReference type="PANTHER" id="PTHR33371:SF18">
    <property type="entry name" value="MCE-FAMILY PROTEIN MCE3C"/>
    <property type="match status" value="1"/>
</dbReference>
<reference evidence="4 5" key="1">
    <citation type="submission" date="2020-07" db="EMBL/GenBank/DDBJ databases">
        <title>Sequencing the genomes of 1000 actinobacteria strains.</title>
        <authorList>
            <person name="Klenk H.-P."/>
        </authorList>
    </citation>
    <scope>NUCLEOTIDE SEQUENCE [LARGE SCALE GENOMIC DNA]</scope>
    <source>
        <strain evidence="4 5">DSM 15131</strain>
    </source>
</reference>
<protein>
    <submittedName>
        <fullName evidence="4">Phospholipid/cholesterol/gamma-HCH transport system substrate-binding protein</fullName>
    </submittedName>
</protein>
<keyword evidence="1" id="KW-0812">Transmembrane</keyword>
<evidence type="ECO:0000313" key="4">
    <source>
        <dbReference type="EMBL" id="NYI45199.1"/>
    </source>
</evidence>
<dbReference type="AlphaFoldDB" id="A0A7Y9ZGV1"/>
<gene>
    <name evidence="4" type="ORF">BJ993_002279</name>
</gene>
<dbReference type="InterPro" id="IPR005693">
    <property type="entry name" value="Mce"/>
</dbReference>
<dbReference type="InterPro" id="IPR024516">
    <property type="entry name" value="Mce_C"/>
</dbReference>
<organism evidence="4 5">
    <name type="scientific">Nocardioides aromaticivorans</name>
    <dbReference type="NCBI Taxonomy" id="200618"/>
    <lineage>
        <taxon>Bacteria</taxon>
        <taxon>Bacillati</taxon>
        <taxon>Actinomycetota</taxon>
        <taxon>Actinomycetes</taxon>
        <taxon>Propionibacteriales</taxon>
        <taxon>Nocardioidaceae</taxon>
        <taxon>Nocardioides</taxon>
    </lineage>
</organism>
<dbReference type="Pfam" id="PF02470">
    <property type="entry name" value="MlaD"/>
    <property type="match status" value="1"/>
</dbReference>
<keyword evidence="1" id="KW-1133">Transmembrane helix</keyword>
<dbReference type="InterPro" id="IPR003399">
    <property type="entry name" value="Mce/MlaD"/>
</dbReference>
<comment type="caution">
    <text evidence="4">The sequence shown here is derived from an EMBL/GenBank/DDBJ whole genome shotgun (WGS) entry which is preliminary data.</text>
</comment>
<feature type="domain" description="Mce/MlaD" evidence="2">
    <location>
        <begin position="42"/>
        <end position="115"/>
    </location>
</feature>
<dbReference type="Pfam" id="PF11887">
    <property type="entry name" value="Mce4_CUP1"/>
    <property type="match status" value="1"/>
</dbReference>
<accession>A0A7Y9ZGV1</accession>
<feature type="domain" description="Mammalian cell entry C-terminal" evidence="3">
    <location>
        <begin position="120"/>
        <end position="296"/>
    </location>
</feature>
<evidence type="ECO:0000259" key="2">
    <source>
        <dbReference type="Pfam" id="PF02470"/>
    </source>
</evidence>
<evidence type="ECO:0000256" key="1">
    <source>
        <dbReference type="SAM" id="Phobius"/>
    </source>
</evidence>
<keyword evidence="1" id="KW-0472">Membrane</keyword>
<feature type="transmembrane region" description="Helical" evidence="1">
    <location>
        <begin position="12"/>
        <end position="31"/>
    </location>
</feature>
<evidence type="ECO:0000313" key="5">
    <source>
        <dbReference type="Proteomes" id="UP000562045"/>
    </source>
</evidence>
<dbReference type="Proteomes" id="UP000562045">
    <property type="component" value="Unassembled WGS sequence"/>
</dbReference>
<dbReference type="GO" id="GO:0005576">
    <property type="term" value="C:extracellular region"/>
    <property type="evidence" value="ECO:0007669"/>
    <property type="project" value="TreeGrafter"/>
</dbReference>
<proteinExistence type="predicted"/>
<evidence type="ECO:0000259" key="3">
    <source>
        <dbReference type="Pfam" id="PF11887"/>
    </source>
</evidence>
<dbReference type="PANTHER" id="PTHR33371">
    <property type="entry name" value="INTERMEMBRANE PHOSPHOLIPID TRANSPORT SYSTEM BINDING PROTEIN MLAD-RELATED"/>
    <property type="match status" value="1"/>
</dbReference>
<dbReference type="EMBL" id="JACBZM010000001">
    <property type="protein sequence ID" value="NYI45199.1"/>
    <property type="molecule type" value="Genomic_DNA"/>
</dbReference>
<sequence length="330" mass="34483">MSRDITPDRLAVRGIIGTLVLVLAVMAAMNINKLPLIGNNDVIEVDFAEAGGLKGGDAVMISGAQVGKVREVGIDGDHVTAEIVLTDDSVKLGDLTEARIITITLLGRAAVELEPRGSGDLQAGDTIPVERTSSPYNLTATLNELTETTAEIDKSQLAAALDQASRTLNASSPDLGPALEGITALSRAVSSNDDELRSLLAHANGVTEVLAGRDEQIASLLGSGRSLLTELDARQKVVTNLLSSARELSTALRTLLKDTDDVLGPALDELDGVVGLLNRNRKNLQATITGLRGYATAFGEAVSTGPWFDAYIQNLTSPATLAPIISGVMP</sequence>
<dbReference type="RefSeq" id="WP_179648891.1">
    <property type="nucleotide sequence ID" value="NZ_JACBZM010000001.1"/>
</dbReference>
<dbReference type="NCBIfam" id="TIGR00996">
    <property type="entry name" value="Mtu_fam_mce"/>
    <property type="match status" value="1"/>
</dbReference>
<dbReference type="PRINTS" id="PR01782">
    <property type="entry name" value="MCEVIRFACTOR"/>
</dbReference>
<name>A0A7Y9ZGV1_9ACTN</name>